<keyword evidence="2" id="KW-0732">Signal</keyword>
<accession>A0A6A6ARD9</accession>
<dbReference type="AlphaFoldDB" id="A0A6A6ARD9"/>
<gene>
    <name evidence="3" type="ORF">P153DRAFT_372328</name>
</gene>
<feature type="compositionally biased region" description="Pro residues" evidence="1">
    <location>
        <begin position="36"/>
        <end position="46"/>
    </location>
</feature>
<sequence>MRLAYLLISVLFSLQRIGRIPQSITVATRLDALTPRSPPPPPPNRPAGPANDLTWERCRAKGCTFTWAMQANDADVGPTYAPERSTAGSPWRNFNDLLLWFWRPFPNSRVDERFHDFYGRYWGVGDALEGLGVSPYSELYEGGKNILYFFDHQSYDPEDPPDVNDQRYQLEEGGKIYRATGASYCFSVNPWEGVIIGFNRKSPRYAAKERGPPVPEDELPAVSQFSDIAWLHWDGVTRARHTEVTSLRYFLSVGIDNTETKSVIRRAMDSKGWQLSEWPGHTFERRWEETRAIIGTPNVQGFAYLLIQHKDVLGNMFIDKVQVFHGDTTHQNPCIVMHLSKPRVDNVGVEGRKDSVRTHVIRAQL</sequence>
<evidence type="ECO:0000313" key="4">
    <source>
        <dbReference type="Proteomes" id="UP000799771"/>
    </source>
</evidence>
<dbReference type="RefSeq" id="XP_033528125.1">
    <property type="nucleotide sequence ID" value="XM_033669384.1"/>
</dbReference>
<dbReference type="Proteomes" id="UP000799771">
    <property type="component" value="Unassembled WGS sequence"/>
</dbReference>
<dbReference type="EMBL" id="ML977498">
    <property type="protein sequence ID" value="KAF2133738.1"/>
    <property type="molecule type" value="Genomic_DNA"/>
</dbReference>
<dbReference type="GeneID" id="54409816"/>
<feature type="chain" id="PRO_5025661918" evidence="2">
    <location>
        <begin position="20"/>
        <end position="365"/>
    </location>
</feature>
<keyword evidence="4" id="KW-1185">Reference proteome</keyword>
<feature type="region of interest" description="Disordered" evidence="1">
    <location>
        <begin position="32"/>
        <end position="52"/>
    </location>
</feature>
<evidence type="ECO:0000256" key="2">
    <source>
        <dbReference type="SAM" id="SignalP"/>
    </source>
</evidence>
<reference evidence="3" key="1">
    <citation type="journal article" date="2020" name="Stud. Mycol.">
        <title>101 Dothideomycetes genomes: a test case for predicting lifestyles and emergence of pathogens.</title>
        <authorList>
            <person name="Haridas S."/>
            <person name="Albert R."/>
            <person name="Binder M."/>
            <person name="Bloem J."/>
            <person name="Labutti K."/>
            <person name="Salamov A."/>
            <person name="Andreopoulos B."/>
            <person name="Baker S."/>
            <person name="Barry K."/>
            <person name="Bills G."/>
            <person name="Bluhm B."/>
            <person name="Cannon C."/>
            <person name="Castanera R."/>
            <person name="Culley D."/>
            <person name="Daum C."/>
            <person name="Ezra D."/>
            <person name="Gonzalez J."/>
            <person name="Henrissat B."/>
            <person name="Kuo A."/>
            <person name="Liang C."/>
            <person name="Lipzen A."/>
            <person name="Lutzoni F."/>
            <person name="Magnuson J."/>
            <person name="Mondo S."/>
            <person name="Nolan M."/>
            <person name="Ohm R."/>
            <person name="Pangilinan J."/>
            <person name="Park H.-J."/>
            <person name="Ramirez L."/>
            <person name="Alfaro M."/>
            <person name="Sun H."/>
            <person name="Tritt A."/>
            <person name="Yoshinaga Y."/>
            <person name="Zwiers L.-H."/>
            <person name="Turgeon B."/>
            <person name="Goodwin S."/>
            <person name="Spatafora J."/>
            <person name="Crous P."/>
            <person name="Grigoriev I."/>
        </authorList>
    </citation>
    <scope>NUCLEOTIDE SEQUENCE</scope>
    <source>
        <strain evidence="3">CBS 119687</strain>
    </source>
</reference>
<organism evidence="3 4">
    <name type="scientific">Dothidotthia symphoricarpi CBS 119687</name>
    <dbReference type="NCBI Taxonomy" id="1392245"/>
    <lineage>
        <taxon>Eukaryota</taxon>
        <taxon>Fungi</taxon>
        <taxon>Dikarya</taxon>
        <taxon>Ascomycota</taxon>
        <taxon>Pezizomycotina</taxon>
        <taxon>Dothideomycetes</taxon>
        <taxon>Pleosporomycetidae</taxon>
        <taxon>Pleosporales</taxon>
        <taxon>Dothidotthiaceae</taxon>
        <taxon>Dothidotthia</taxon>
    </lineage>
</organism>
<proteinExistence type="predicted"/>
<evidence type="ECO:0000256" key="1">
    <source>
        <dbReference type="SAM" id="MobiDB-lite"/>
    </source>
</evidence>
<protein>
    <submittedName>
        <fullName evidence="3">Uncharacterized protein</fullName>
    </submittedName>
</protein>
<feature type="signal peptide" evidence="2">
    <location>
        <begin position="1"/>
        <end position="19"/>
    </location>
</feature>
<dbReference type="OrthoDB" id="191139at2759"/>
<name>A0A6A6ARD9_9PLEO</name>
<evidence type="ECO:0000313" key="3">
    <source>
        <dbReference type="EMBL" id="KAF2133738.1"/>
    </source>
</evidence>